<comment type="caution">
    <text evidence="2">The sequence shown here is derived from an EMBL/GenBank/DDBJ whole genome shotgun (WGS) entry which is preliminary data.</text>
</comment>
<dbReference type="PANTHER" id="PTHR33130">
    <property type="entry name" value="PUTATIVE (DUF1639)-RELATED"/>
    <property type="match status" value="1"/>
</dbReference>
<evidence type="ECO:0000256" key="1">
    <source>
        <dbReference type="SAM" id="MobiDB-lite"/>
    </source>
</evidence>
<reference evidence="2 3" key="1">
    <citation type="submission" date="2024-08" db="EMBL/GenBank/DDBJ databases">
        <title>Insights into the chromosomal genome structure of Flemingia macrophylla.</title>
        <authorList>
            <person name="Ding Y."/>
            <person name="Zhao Y."/>
            <person name="Bi W."/>
            <person name="Wu M."/>
            <person name="Zhao G."/>
            <person name="Gong Y."/>
            <person name="Li W."/>
            <person name="Zhang P."/>
        </authorList>
    </citation>
    <scope>NUCLEOTIDE SEQUENCE [LARGE SCALE GENOMIC DNA]</scope>
    <source>
        <strain evidence="2">DYQJB</strain>
        <tissue evidence="2">Leaf</tissue>
    </source>
</reference>
<name>A0ABD1NHJ3_9FABA</name>
<proteinExistence type="predicted"/>
<dbReference type="EMBL" id="JBGMDY010000001">
    <property type="protein sequence ID" value="KAL2347593.1"/>
    <property type="molecule type" value="Genomic_DNA"/>
</dbReference>
<feature type="compositionally biased region" description="Polar residues" evidence="1">
    <location>
        <begin position="56"/>
        <end position="69"/>
    </location>
</feature>
<accession>A0ABD1NHJ3</accession>
<dbReference type="AlphaFoldDB" id="A0ABD1NHJ3"/>
<evidence type="ECO:0000313" key="3">
    <source>
        <dbReference type="Proteomes" id="UP001603857"/>
    </source>
</evidence>
<sequence>MVMRGSEQQPRPNFMAPSPKGSNPLHSSSFPFLNWGKNRRIRSAATGCDGGDHRSSASNSDESTATPSKESVEKQPHGGDEDGIAVRRRSCEALESEKEKSEGRGSGARRQRRNQSPPVRHDGASRLPQLRSASEKTEKVKFSLQLSKKEIEEDFMAMLGHLPPRRPNKRPKHVQKQLDVSNRLHSNPFLISHVFGFPMIQWRFFFFFGALCPGLWLAEVTADSYKVIEAAENGNVRHHGKRKVDAGF</sequence>
<keyword evidence="3" id="KW-1185">Reference proteome</keyword>
<dbReference type="Pfam" id="PF07797">
    <property type="entry name" value="DUF1639"/>
    <property type="match status" value="1"/>
</dbReference>
<gene>
    <name evidence="2" type="ORF">Fmac_001593</name>
</gene>
<dbReference type="InterPro" id="IPR012438">
    <property type="entry name" value="DUF1639"/>
</dbReference>
<feature type="region of interest" description="Disordered" evidence="1">
    <location>
        <begin position="1"/>
        <end position="141"/>
    </location>
</feature>
<feature type="compositionally biased region" description="Basic and acidic residues" evidence="1">
    <location>
        <begin position="89"/>
        <end position="103"/>
    </location>
</feature>
<dbReference type="Proteomes" id="UP001603857">
    <property type="component" value="Unassembled WGS sequence"/>
</dbReference>
<dbReference type="PANTHER" id="PTHR33130:SF43">
    <property type="entry name" value="OS01G0688600 PROTEIN"/>
    <property type="match status" value="1"/>
</dbReference>
<feature type="compositionally biased region" description="Polar residues" evidence="1">
    <location>
        <begin position="1"/>
        <end position="11"/>
    </location>
</feature>
<protein>
    <submittedName>
        <fullName evidence="2">Uncharacterized protein</fullName>
    </submittedName>
</protein>
<evidence type="ECO:0000313" key="2">
    <source>
        <dbReference type="EMBL" id="KAL2347593.1"/>
    </source>
</evidence>
<organism evidence="2 3">
    <name type="scientific">Flemingia macrophylla</name>
    <dbReference type="NCBI Taxonomy" id="520843"/>
    <lineage>
        <taxon>Eukaryota</taxon>
        <taxon>Viridiplantae</taxon>
        <taxon>Streptophyta</taxon>
        <taxon>Embryophyta</taxon>
        <taxon>Tracheophyta</taxon>
        <taxon>Spermatophyta</taxon>
        <taxon>Magnoliopsida</taxon>
        <taxon>eudicotyledons</taxon>
        <taxon>Gunneridae</taxon>
        <taxon>Pentapetalae</taxon>
        <taxon>rosids</taxon>
        <taxon>fabids</taxon>
        <taxon>Fabales</taxon>
        <taxon>Fabaceae</taxon>
        <taxon>Papilionoideae</taxon>
        <taxon>50 kb inversion clade</taxon>
        <taxon>NPAAA clade</taxon>
        <taxon>indigoferoid/millettioid clade</taxon>
        <taxon>Phaseoleae</taxon>
        <taxon>Flemingia</taxon>
    </lineage>
</organism>
<feature type="compositionally biased region" description="Polar residues" evidence="1">
    <location>
        <begin position="20"/>
        <end position="31"/>
    </location>
</feature>
<feature type="compositionally biased region" description="Basic and acidic residues" evidence="1">
    <location>
        <begin position="70"/>
        <end position="80"/>
    </location>
</feature>